<keyword evidence="1" id="KW-0472">Membrane</keyword>
<evidence type="ECO:0000313" key="2">
    <source>
        <dbReference type="EMBL" id="CAG5069696.1"/>
    </source>
</evidence>
<keyword evidence="1" id="KW-0812">Transmembrane</keyword>
<evidence type="ECO:0008006" key="4">
    <source>
        <dbReference type="Google" id="ProtNLM"/>
    </source>
</evidence>
<dbReference type="Proteomes" id="UP000679725">
    <property type="component" value="Unassembled WGS sequence"/>
</dbReference>
<keyword evidence="3" id="KW-1185">Reference proteome</keyword>
<keyword evidence="1" id="KW-1133">Transmembrane helix</keyword>
<accession>A0ABN7R6I4</accession>
<feature type="transmembrane region" description="Helical" evidence="1">
    <location>
        <begin position="112"/>
        <end position="138"/>
    </location>
</feature>
<dbReference type="EMBL" id="CAJRAU010000003">
    <property type="protein sequence ID" value="CAG5069696.1"/>
    <property type="molecule type" value="Genomic_DNA"/>
</dbReference>
<feature type="transmembrane region" description="Helical" evidence="1">
    <location>
        <begin position="150"/>
        <end position="175"/>
    </location>
</feature>
<evidence type="ECO:0000313" key="3">
    <source>
        <dbReference type="Proteomes" id="UP000679725"/>
    </source>
</evidence>
<feature type="transmembrane region" description="Helical" evidence="1">
    <location>
        <begin position="40"/>
        <end position="59"/>
    </location>
</feature>
<proteinExistence type="predicted"/>
<feature type="transmembrane region" description="Helical" evidence="1">
    <location>
        <begin position="71"/>
        <end position="92"/>
    </location>
</feature>
<name>A0ABN7R6I4_9BACT</name>
<gene>
    <name evidence="2" type="ORF">DYBT9623_02433</name>
</gene>
<organism evidence="2 3">
    <name type="scientific">Dyadobacter linearis</name>
    <dbReference type="NCBI Taxonomy" id="2823330"/>
    <lineage>
        <taxon>Bacteria</taxon>
        <taxon>Pseudomonadati</taxon>
        <taxon>Bacteroidota</taxon>
        <taxon>Cytophagia</taxon>
        <taxon>Cytophagales</taxon>
        <taxon>Spirosomataceae</taxon>
        <taxon>Dyadobacter</taxon>
    </lineage>
</organism>
<comment type="caution">
    <text evidence="2">The sequence shown here is derived from an EMBL/GenBank/DDBJ whole genome shotgun (WGS) entry which is preliminary data.</text>
</comment>
<feature type="transmembrane region" description="Helical" evidence="1">
    <location>
        <begin position="7"/>
        <end position="28"/>
    </location>
</feature>
<dbReference type="RefSeq" id="WP_215233791.1">
    <property type="nucleotide sequence ID" value="NZ_CAJRAU010000003.1"/>
</dbReference>
<sequence>MVHLKNLLVGFIVSMVGSLPLGYINVIALKIYETQGMSSLTLFLLGVVIVEFLLILLTLKAANWLHRHKRFTKVTEILSILFMLVLAVSFYNGQEAVGDRAIPDYLSGYSPFLLGIFLNCINLVQIPFWLGWNLYLVNAELIEVKDSKKYAYIFGTSAGTFTGVFLFVMVFQKILLKTSTFSPWLSTHIFSLIFILLALMQSLKFFRKYRIQG</sequence>
<protein>
    <recommendedName>
        <fullName evidence="4">Lysine transporter LysE</fullName>
    </recommendedName>
</protein>
<evidence type="ECO:0000256" key="1">
    <source>
        <dbReference type="SAM" id="Phobius"/>
    </source>
</evidence>
<reference evidence="2 3" key="1">
    <citation type="submission" date="2021-04" db="EMBL/GenBank/DDBJ databases">
        <authorList>
            <person name="Rodrigo-Torres L."/>
            <person name="Arahal R. D."/>
            <person name="Lucena T."/>
        </authorList>
    </citation>
    <scope>NUCLEOTIDE SEQUENCE [LARGE SCALE GENOMIC DNA]</scope>
    <source>
        <strain evidence="2 3">CECT 9623</strain>
    </source>
</reference>
<feature type="transmembrane region" description="Helical" evidence="1">
    <location>
        <begin position="181"/>
        <end position="200"/>
    </location>
</feature>